<proteinExistence type="predicted"/>
<dbReference type="Gene3D" id="1.20.1250.20">
    <property type="entry name" value="MFS general substrate transporter like domains"/>
    <property type="match status" value="1"/>
</dbReference>
<evidence type="ECO:0000256" key="7">
    <source>
        <dbReference type="SAM" id="Phobius"/>
    </source>
</evidence>
<organism evidence="8 9">
    <name type="scientific">Elysia marginata</name>
    <dbReference type="NCBI Taxonomy" id="1093978"/>
    <lineage>
        <taxon>Eukaryota</taxon>
        <taxon>Metazoa</taxon>
        <taxon>Spiralia</taxon>
        <taxon>Lophotrochozoa</taxon>
        <taxon>Mollusca</taxon>
        <taxon>Gastropoda</taxon>
        <taxon>Heterobranchia</taxon>
        <taxon>Euthyneura</taxon>
        <taxon>Panpulmonata</taxon>
        <taxon>Sacoglossa</taxon>
        <taxon>Placobranchoidea</taxon>
        <taxon>Plakobranchidae</taxon>
        <taxon>Elysia</taxon>
    </lineage>
</organism>
<evidence type="ECO:0000256" key="4">
    <source>
        <dbReference type="ARBA" id="ARBA00022989"/>
    </source>
</evidence>
<feature type="region of interest" description="Disordered" evidence="6">
    <location>
        <begin position="82"/>
        <end position="186"/>
    </location>
</feature>
<evidence type="ECO:0000256" key="6">
    <source>
        <dbReference type="SAM" id="MobiDB-lite"/>
    </source>
</evidence>
<keyword evidence="2" id="KW-0813">Transport</keyword>
<dbReference type="EMBL" id="BMAT01010607">
    <property type="protein sequence ID" value="GFS28030.1"/>
    <property type="molecule type" value="Genomic_DNA"/>
</dbReference>
<dbReference type="SUPFAM" id="SSF103473">
    <property type="entry name" value="MFS general substrate transporter"/>
    <property type="match status" value="1"/>
</dbReference>
<evidence type="ECO:0000256" key="5">
    <source>
        <dbReference type="ARBA" id="ARBA00023136"/>
    </source>
</evidence>
<dbReference type="InterPro" id="IPR036259">
    <property type="entry name" value="MFS_trans_sf"/>
</dbReference>
<dbReference type="GO" id="GO:0022857">
    <property type="term" value="F:transmembrane transporter activity"/>
    <property type="evidence" value="ECO:0007669"/>
    <property type="project" value="TreeGrafter"/>
</dbReference>
<dbReference type="Proteomes" id="UP000762676">
    <property type="component" value="Unassembled WGS sequence"/>
</dbReference>
<reference evidence="8 9" key="1">
    <citation type="journal article" date="2021" name="Elife">
        <title>Chloroplast acquisition without the gene transfer in kleptoplastic sea slugs, Plakobranchus ocellatus.</title>
        <authorList>
            <person name="Maeda T."/>
            <person name="Takahashi S."/>
            <person name="Yoshida T."/>
            <person name="Shimamura S."/>
            <person name="Takaki Y."/>
            <person name="Nagai Y."/>
            <person name="Toyoda A."/>
            <person name="Suzuki Y."/>
            <person name="Arimoto A."/>
            <person name="Ishii H."/>
            <person name="Satoh N."/>
            <person name="Nishiyama T."/>
            <person name="Hasebe M."/>
            <person name="Maruyama T."/>
            <person name="Minagawa J."/>
            <person name="Obokata J."/>
            <person name="Shigenobu S."/>
        </authorList>
    </citation>
    <scope>NUCLEOTIDE SEQUENCE [LARGE SCALE GENOMIC DNA]</scope>
</reference>
<evidence type="ECO:0000313" key="8">
    <source>
        <dbReference type="EMBL" id="GFS28030.1"/>
    </source>
</evidence>
<feature type="transmembrane region" description="Helical" evidence="7">
    <location>
        <begin position="258"/>
        <end position="279"/>
    </location>
</feature>
<feature type="transmembrane region" description="Helical" evidence="7">
    <location>
        <begin position="220"/>
        <end position="238"/>
    </location>
</feature>
<keyword evidence="5 7" id="KW-0472">Membrane</keyword>
<feature type="compositionally biased region" description="Low complexity" evidence="6">
    <location>
        <begin position="172"/>
        <end position="183"/>
    </location>
</feature>
<accession>A0AAV4K0L7</accession>
<evidence type="ECO:0000256" key="2">
    <source>
        <dbReference type="ARBA" id="ARBA00022448"/>
    </source>
</evidence>
<dbReference type="PANTHER" id="PTHR23506:SF26">
    <property type="entry name" value="MFS-TYPE TRANSPORTER SLC18B1"/>
    <property type="match status" value="1"/>
</dbReference>
<keyword evidence="3 7" id="KW-0812">Transmembrane</keyword>
<feature type="compositionally biased region" description="Basic and acidic residues" evidence="6">
    <location>
        <begin position="117"/>
        <end position="153"/>
    </location>
</feature>
<feature type="compositionally biased region" description="Polar residues" evidence="6">
    <location>
        <begin position="104"/>
        <end position="116"/>
    </location>
</feature>
<evidence type="ECO:0000313" key="9">
    <source>
        <dbReference type="Proteomes" id="UP000762676"/>
    </source>
</evidence>
<keyword evidence="4 7" id="KW-1133">Transmembrane helix</keyword>
<comment type="caution">
    <text evidence="8">The sequence shown here is derived from an EMBL/GenBank/DDBJ whole genome shotgun (WGS) entry which is preliminary data.</text>
</comment>
<dbReference type="GO" id="GO:0016020">
    <property type="term" value="C:membrane"/>
    <property type="evidence" value="ECO:0007669"/>
    <property type="project" value="UniProtKB-SubCell"/>
</dbReference>
<feature type="compositionally biased region" description="Low complexity" evidence="6">
    <location>
        <begin position="82"/>
        <end position="99"/>
    </location>
</feature>
<comment type="subcellular location">
    <subcellularLocation>
        <location evidence="1">Membrane</location>
        <topology evidence="1">Multi-pass membrane protein</topology>
    </subcellularLocation>
</comment>
<keyword evidence="9" id="KW-1185">Reference proteome</keyword>
<dbReference type="PANTHER" id="PTHR23506">
    <property type="entry name" value="GH10249P"/>
    <property type="match status" value="1"/>
</dbReference>
<evidence type="ECO:0000256" key="3">
    <source>
        <dbReference type="ARBA" id="ARBA00022692"/>
    </source>
</evidence>
<dbReference type="AlphaFoldDB" id="A0AAV4K0L7"/>
<sequence>MNKAEEWTDEGNSNSSLDIPIYPFLTRHSSDASYNNPTFLLGNRERDILCAQSTSHTPYQSTDIDAAVMESPTTYIKGGEFETSFSSENTSSSSNISPEKSPDSLIQTGQSSLQNRTVHDRSGASERRSNGEGERAGISRPDHIDNDIVRVETDSLSQSTSLDGVGTAGRISTNSTPSPSTSDSKTEGLDKYIEIEGFAETSPKQTEKLKFSEIPRRSKLTLMVMAVANFGAGCAFSLPAPFFPREAAKKGASPTMTGIVFSSYELVTVLTTPFFGNFIAEIGPKFLYASGISVAGFCSILFG</sequence>
<name>A0AAV4K0L7_9GAST</name>
<protein>
    <submittedName>
        <fullName evidence="8">MFS-type transporter SLC18B1-like</fullName>
    </submittedName>
</protein>
<gene>
    <name evidence="8" type="ORF">ElyMa_005328500</name>
</gene>
<evidence type="ECO:0000256" key="1">
    <source>
        <dbReference type="ARBA" id="ARBA00004141"/>
    </source>
</evidence>
<dbReference type="InterPro" id="IPR050930">
    <property type="entry name" value="MFS_Vesicular_Transporter"/>
</dbReference>